<evidence type="ECO:0000313" key="4">
    <source>
        <dbReference type="Proteomes" id="UP000290408"/>
    </source>
</evidence>
<proteinExistence type="inferred from homology"/>
<evidence type="ECO:0000313" key="3">
    <source>
        <dbReference type="EMBL" id="QBF46494.1"/>
    </source>
</evidence>
<feature type="domain" description="DUF7343" evidence="2">
    <location>
        <begin position="18"/>
        <end position="75"/>
    </location>
</feature>
<dbReference type="Gene3D" id="1.10.10.10">
    <property type="entry name" value="Winged helix-like DNA-binding domain superfamily/Winged helix DNA-binding domain"/>
    <property type="match status" value="1"/>
</dbReference>
<dbReference type="InterPro" id="IPR036390">
    <property type="entry name" value="WH_DNA-bd_sf"/>
</dbReference>
<dbReference type="InterPro" id="IPR055767">
    <property type="entry name" value="DUF7343"/>
</dbReference>
<dbReference type="SUPFAM" id="SSF46785">
    <property type="entry name" value="Winged helix' DNA-binding domain"/>
    <property type="match status" value="1"/>
</dbReference>
<name>A0A4P6MSE1_9MICO</name>
<dbReference type="PANTHER" id="PTHR18964">
    <property type="entry name" value="ROK (REPRESSOR, ORF, KINASE) FAMILY"/>
    <property type="match status" value="1"/>
</dbReference>
<comment type="similarity">
    <text evidence="1">Belongs to the ROK (NagC/XylR) family.</text>
</comment>
<organism evidence="3 4">
    <name type="scientific">Janibacter limosus</name>
    <dbReference type="NCBI Taxonomy" id="53458"/>
    <lineage>
        <taxon>Bacteria</taxon>
        <taxon>Bacillati</taxon>
        <taxon>Actinomycetota</taxon>
        <taxon>Actinomycetes</taxon>
        <taxon>Micrococcales</taxon>
        <taxon>Intrasporangiaceae</taxon>
        <taxon>Janibacter</taxon>
    </lineage>
</organism>
<dbReference type="Proteomes" id="UP000290408">
    <property type="component" value="Chromosome"/>
</dbReference>
<dbReference type="AlphaFoldDB" id="A0A4P6MSE1"/>
<dbReference type="PROSITE" id="PS01125">
    <property type="entry name" value="ROK"/>
    <property type="match status" value="1"/>
</dbReference>
<dbReference type="InterPro" id="IPR036388">
    <property type="entry name" value="WH-like_DNA-bd_sf"/>
</dbReference>
<protein>
    <submittedName>
        <fullName evidence="3">ROK family transcriptional regulator</fullName>
    </submittedName>
</protein>
<dbReference type="InterPro" id="IPR043129">
    <property type="entry name" value="ATPase_NBD"/>
</dbReference>
<dbReference type="InterPro" id="IPR049874">
    <property type="entry name" value="ROK_cs"/>
</dbReference>
<dbReference type="Pfam" id="PF24034">
    <property type="entry name" value="DUF7343"/>
    <property type="match status" value="1"/>
</dbReference>
<dbReference type="Gene3D" id="3.30.420.40">
    <property type="match status" value="2"/>
</dbReference>
<evidence type="ECO:0000259" key="2">
    <source>
        <dbReference type="Pfam" id="PF24034"/>
    </source>
</evidence>
<dbReference type="PANTHER" id="PTHR18964:SF173">
    <property type="entry name" value="GLUCOKINASE"/>
    <property type="match status" value="1"/>
</dbReference>
<dbReference type="InterPro" id="IPR000600">
    <property type="entry name" value="ROK"/>
</dbReference>
<dbReference type="STRING" id="1216970.GCA_001570985_01674"/>
<dbReference type="Pfam" id="PF00480">
    <property type="entry name" value="ROK"/>
    <property type="match status" value="1"/>
</dbReference>
<evidence type="ECO:0000256" key="1">
    <source>
        <dbReference type="ARBA" id="ARBA00006479"/>
    </source>
</evidence>
<keyword evidence="4" id="KW-1185">Reference proteome</keyword>
<sequence length="389" mass="39228">MNTVGPAPGSQSSLRRANRERVVETLSTNGPLTQVEIAGATGLSPATISNLVRDLDGDGAVSLTNSVRNGRRAVLVSLLGGAPLLAGVAFGDRDIRIAVGTGPNDLIARHRMPLPQDHNADEGLDRAARLLHEVLADNGHTLADLEQVALGLPAPVDSVSGAVGSELIMPGWRGVHAAAELQAALATPVILDNTANFAAEGELLAGALGGVETGAYLKLSHGVGAGLVIGGTVFRGSAGTAGEIGHLTIDEAGPVCRCGNRGCLNTYVGSPALISAIAPSQGPIPLREIVSRAQQGDPGCRRVITDAGRHLGVALAGLVNLLNPEVIAVGGQLARTGDLLLDAMREGVERGAIPSAAASVTLVPGALGDDAEVRGALLRAAGARSARVG</sequence>
<gene>
    <name evidence="3" type="ORF">EXU32_09670</name>
</gene>
<dbReference type="OrthoDB" id="3189808at2"/>
<dbReference type="KEGG" id="jli:EXU32_09670"/>
<dbReference type="EMBL" id="CP036164">
    <property type="protein sequence ID" value="QBF46494.1"/>
    <property type="molecule type" value="Genomic_DNA"/>
</dbReference>
<dbReference type="RefSeq" id="WP_130629715.1">
    <property type="nucleotide sequence ID" value="NZ_CP036164.1"/>
</dbReference>
<dbReference type="SUPFAM" id="SSF53067">
    <property type="entry name" value="Actin-like ATPase domain"/>
    <property type="match status" value="1"/>
</dbReference>
<accession>A0A4P6MSE1</accession>
<reference evidence="3 4" key="1">
    <citation type="submission" date="2019-02" db="EMBL/GenBank/DDBJ databases">
        <title>Genomic data mining of an Antarctic deep-sea actinobacterium, Janibacterlimosus P3-3-X1.</title>
        <authorList>
            <person name="Liao L."/>
            <person name="Chen B."/>
        </authorList>
    </citation>
    <scope>NUCLEOTIDE SEQUENCE [LARGE SCALE GENOMIC DNA]</scope>
    <source>
        <strain evidence="3 4">P3-3-X1</strain>
    </source>
</reference>